<sequence length="167" mass="18836">MEFKLRKWTLDDINSLVKYANNKKIAANLTDQFPHPYTLENGKAFIEMASKGNPISIFAIEINGEAVGGIGLHPQTDIHKKNAELGYWLAEPYWGKGIVSNAVKEIVTYGFENFDIDRIFARPFGTNIGSQKVLEKAGFILEGTFKNTLYKNGVYLDELIYAVRKNN</sequence>
<dbReference type="AlphaFoldDB" id="A0A1I6NW08"/>
<name>A0A1I6NW08_9FLAO</name>
<evidence type="ECO:0000313" key="2">
    <source>
        <dbReference type="EMBL" id="SFS32039.1"/>
    </source>
</evidence>
<dbReference type="InterPro" id="IPR000182">
    <property type="entry name" value="GNAT_dom"/>
</dbReference>
<evidence type="ECO:0000259" key="1">
    <source>
        <dbReference type="PROSITE" id="PS51186"/>
    </source>
</evidence>
<dbReference type="STRING" id="593133.SAMN04488006_0634"/>
<dbReference type="SUPFAM" id="SSF55729">
    <property type="entry name" value="Acyl-CoA N-acyltransferases (Nat)"/>
    <property type="match status" value="1"/>
</dbReference>
<dbReference type="OrthoDB" id="9811523at2"/>
<dbReference type="Proteomes" id="UP000199312">
    <property type="component" value="Unassembled WGS sequence"/>
</dbReference>
<dbReference type="EMBL" id="FOZP01000001">
    <property type="protein sequence ID" value="SFS32039.1"/>
    <property type="molecule type" value="Genomic_DNA"/>
</dbReference>
<protein>
    <submittedName>
        <fullName evidence="2">Protein N-acetyltransferase, RimJ/RimL family</fullName>
    </submittedName>
</protein>
<reference evidence="3" key="1">
    <citation type="submission" date="2016-10" db="EMBL/GenBank/DDBJ databases">
        <authorList>
            <person name="Varghese N."/>
            <person name="Submissions S."/>
        </authorList>
    </citation>
    <scope>NUCLEOTIDE SEQUENCE [LARGE SCALE GENOMIC DNA]</scope>
    <source>
        <strain evidence="3">DSM 24450</strain>
    </source>
</reference>
<dbReference type="Gene3D" id="3.40.630.30">
    <property type="match status" value="1"/>
</dbReference>
<feature type="domain" description="N-acetyltransferase" evidence="1">
    <location>
        <begin position="11"/>
        <end position="161"/>
    </location>
</feature>
<keyword evidence="3" id="KW-1185">Reference proteome</keyword>
<gene>
    <name evidence="2" type="ORF">SAMN04488006_0634</name>
</gene>
<organism evidence="2 3">
    <name type="scientific">Lutibacter maritimus</name>
    <dbReference type="NCBI Taxonomy" id="593133"/>
    <lineage>
        <taxon>Bacteria</taxon>
        <taxon>Pseudomonadati</taxon>
        <taxon>Bacteroidota</taxon>
        <taxon>Flavobacteriia</taxon>
        <taxon>Flavobacteriales</taxon>
        <taxon>Flavobacteriaceae</taxon>
        <taxon>Lutibacter</taxon>
    </lineage>
</organism>
<dbReference type="Pfam" id="PF13302">
    <property type="entry name" value="Acetyltransf_3"/>
    <property type="match status" value="1"/>
</dbReference>
<dbReference type="PANTHER" id="PTHR43328:SF1">
    <property type="entry name" value="N-ACETYLTRANSFERASE DOMAIN-CONTAINING PROTEIN"/>
    <property type="match status" value="1"/>
</dbReference>
<keyword evidence="2" id="KW-0808">Transferase</keyword>
<dbReference type="RefSeq" id="WP_090222539.1">
    <property type="nucleotide sequence ID" value="NZ_FOZP01000001.1"/>
</dbReference>
<dbReference type="GO" id="GO:0016747">
    <property type="term" value="F:acyltransferase activity, transferring groups other than amino-acyl groups"/>
    <property type="evidence" value="ECO:0007669"/>
    <property type="project" value="InterPro"/>
</dbReference>
<evidence type="ECO:0000313" key="3">
    <source>
        <dbReference type="Proteomes" id="UP000199312"/>
    </source>
</evidence>
<dbReference type="InterPro" id="IPR016181">
    <property type="entry name" value="Acyl_CoA_acyltransferase"/>
</dbReference>
<proteinExistence type="predicted"/>
<dbReference type="PANTHER" id="PTHR43328">
    <property type="entry name" value="ACETYLTRANSFERASE-RELATED"/>
    <property type="match status" value="1"/>
</dbReference>
<dbReference type="PROSITE" id="PS51186">
    <property type="entry name" value="GNAT"/>
    <property type="match status" value="1"/>
</dbReference>
<accession>A0A1I6NW08</accession>